<dbReference type="Proteomes" id="UP001165079">
    <property type="component" value="Unassembled WGS sequence"/>
</dbReference>
<evidence type="ECO:0000259" key="6">
    <source>
        <dbReference type="Pfam" id="PF08281"/>
    </source>
</evidence>
<dbReference type="PANTHER" id="PTHR43133">
    <property type="entry name" value="RNA POLYMERASE ECF-TYPE SIGMA FACTO"/>
    <property type="match status" value="1"/>
</dbReference>
<accession>A0A9W6W6Z1</accession>
<dbReference type="NCBIfam" id="TIGR02937">
    <property type="entry name" value="sigma70-ECF"/>
    <property type="match status" value="1"/>
</dbReference>
<evidence type="ECO:0000256" key="4">
    <source>
        <dbReference type="ARBA" id="ARBA00023163"/>
    </source>
</evidence>
<sequence length="195" mass="21300">MSQHAPADETARIGTDPAAFESFYRAHITAVQHFVARRVAEPYEAADLVAEVFLAAIGSAKSYRASRGTPRNWLYGVARNVILAERRRRAREWAGASRDAGMRRLDPDDLTRAEERVDAAAGSRALYEAMDGLPRGERAVLELVALDGLDVVEAARVLGLRPGTARVRLHRARRRVGGELSTPPVMVATTGEARS</sequence>
<dbReference type="GO" id="GO:0006352">
    <property type="term" value="P:DNA-templated transcription initiation"/>
    <property type="evidence" value="ECO:0007669"/>
    <property type="project" value="InterPro"/>
</dbReference>
<dbReference type="Gene3D" id="1.10.1740.10">
    <property type="match status" value="1"/>
</dbReference>
<evidence type="ECO:0000259" key="5">
    <source>
        <dbReference type="Pfam" id="PF04542"/>
    </source>
</evidence>
<dbReference type="InterPro" id="IPR014284">
    <property type="entry name" value="RNA_pol_sigma-70_dom"/>
</dbReference>
<dbReference type="EMBL" id="BSTX01000009">
    <property type="protein sequence ID" value="GLZ82072.1"/>
    <property type="molecule type" value="Genomic_DNA"/>
</dbReference>
<keyword evidence="3" id="KW-0731">Sigma factor</keyword>
<protein>
    <submittedName>
        <fullName evidence="7">DNA-directed RNA polymerase sigma-70 factor</fullName>
    </submittedName>
</protein>
<dbReference type="Pfam" id="PF04542">
    <property type="entry name" value="Sigma70_r2"/>
    <property type="match status" value="1"/>
</dbReference>
<dbReference type="InterPro" id="IPR013249">
    <property type="entry name" value="RNA_pol_sigma70_r4_t2"/>
</dbReference>
<dbReference type="InterPro" id="IPR013324">
    <property type="entry name" value="RNA_pol_sigma_r3/r4-like"/>
</dbReference>
<dbReference type="SUPFAM" id="SSF88659">
    <property type="entry name" value="Sigma3 and sigma4 domains of RNA polymerase sigma factors"/>
    <property type="match status" value="1"/>
</dbReference>
<dbReference type="GO" id="GO:0003677">
    <property type="term" value="F:DNA binding"/>
    <property type="evidence" value="ECO:0007669"/>
    <property type="project" value="InterPro"/>
</dbReference>
<organism evidence="7 8">
    <name type="scientific">Actinorhabdospora filicis</name>
    <dbReference type="NCBI Taxonomy" id="1785913"/>
    <lineage>
        <taxon>Bacteria</taxon>
        <taxon>Bacillati</taxon>
        <taxon>Actinomycetota</taxon>
        <taxon>Actinomycetes</taxon>
        <taxon>Micromonosporales</taxon>
        <taxon>Micromonosporaceae</taxon>
        <taxon>Actinorhabdospora</taxon>
    </lineage>
</organism>
<dbReference type="Pfam" id="PF08281">
    <property type="entry name" value="Sigma70_r4_2"/>
    <property type="match status" value="1"/>
</dbReference>
<dbReference type="Gene3D" id="1.10.10.10">
    <property type="entry name" value="Winged helix-like DNA-binding domain superfamily/Winged helix DNA-binding domain"/>
    <property type="match status" value="1"/>
</dbReference>
<comment type="caution">
    <text evidence="7">The sequence shown here is derived from an EMBL/GenBank/DDBJ whole genome shotgun (WGS) entry which is preliminary data.</text>
</comment>
<comment type="similarity">
    <text evidence="1">Belongs to the sigma-70 factor family. ECF subfamily.</text>
</comment>
<keyword evidence="2" id="KW-0805">Transcription regulation</keyword>
<evidence type="ECO:0000256" key="3">
    <source>
        <dbReference type="ARBA" id="ARBA00023082"/>
    </source>
</evidence>
<evidence type="ECO:0000313" key="8">
    <source>
        <dbReference type="Proteomes" id="UP001165079"/>
    </source>
</evidence>
<evidence type="ECO:0000313" key="7">
    <source>
        <dbReference type="EMBL" id="GLZ82072.1"/>
    </source>
</evidence>
<evidence type="ECO:0000256" key="2">
    <source>
        <dbReference type="ARBA" id="ARBA00023015"/>
    </source>
</evidence>
<dbReference type="PANTHER" id="PTHR43133:SF25">
    <property type="entry name" value="RNA POLYMERASE SIGMA FACTOR RFAY-RELATED"/>
    <property type="match status" value="1"/>
</dbReference>
<dbReference type="SUPFAM" id="SSF88946">
    <property type="entry name" value="Sigma2 domain of RNA polymerase sigma factors"/>
    <property type="match status" value="1"/>
</dbReference>
<gene>
    <name evidence="7" type="primary">rpoE</name>
    <name evidence="7" type="ORF">Afil01_68790</name>
</gene>
<name>A0A9W6W6Z1_9ACTN</name>
<dbReference type="InterPro" id="IPR039425">
    <property type="entry name" value="RNA_pol_sigma-70-like"/>
</dbReference>
<dbReference type="AlphaFoldDB" id="A0A9W6W6Z1"/>
<dbReference type="InterPro" id="IPR013325">
    <property type="entry name" value="RNA_pol_sigma_r2"/>
</dbReference>
<proteinExistence type="inferred from homology"/>
<dbReference type="GO" id="GO:0000428">
    <property type="term" value="C:DNA-directed RNA polymerase complex"/>
    <property type="evidence" value="ECO:0007669"/>
    <property type="project" value="UniProtKB-KW"/>
</dbReference>
<feature type="domain" description="RNA polymerase sigma-70 region 2" evidence="5">
    <location>
        <begin position="23"/>
        <end position="91"/>
    </location>
</feature>
<dbReference type="InterPro" id="IPR036388">
    <property type="entry name" value="WH-like_DNA-bd_sf"/>
</dbReference>
<feature type="domain" description="RNA polymerase sigma factor 70 region 4 type 2" evidence="6">
    <location>
        <begin position="124"/>
        <end position="175"/>
    </location>
</feature>
<reference evidence="7" key="1">
    <citation type="submission" date="2023-03" db="EMBL/GenBank/DDBJ databases">
        <title>Actinorhabdospora filicis NBRC 111898.</title>
        <authorList>
            <person name="Ichikawa N."/>
            <person name="Sato H."/>
            <person name="Tonouchi N."/>
        </authorList>
    </citation>
    <scope>NUCLEOTIDE SEQUENCE</scope>
    <source>
        <strain evidence="7">NBRC 111898</strain>
    </source>
</reference>
<dbReference type="GO" id="GO:0016987">
    <property type="term" value="F:sigma factor activity"/>
    <property type="evidence" value="ECO:0007669"/>
    <property type="project" value="UniProtKB-KW"/>
</dbReference>
<dbReference type="RefSeq" id="WP_285667652.1">
    <property type="nucleotide sequence ID" value="NZ_BSTX01000009.1"/>
</dbReference>
<dbReference type="InterPro" id="IPR007627">
    <property type="entry name" value="RNA_pol_sigma70_r2"/>
</dbReference>
<keyword evidence="8" id="KW-1185">Reference proteome</keyword>
<keyword evidence="7" id="KW-0240">DNA-directed RNA polymerase</keyword>
<evidence type="ECO:0000256" key="1">
    <source>
        <dbReference type="ARBA" id="ARBA00010641"/>
    </source>
</evidence>
<keyword evidence="4" id="KW-0804">Transcription</keyword>